<organism evidence="1 2">
    <name type="scientific">Candidatus Zambryskibacteria bacterium RIFCSPHIGHO2_02_FULL_43_14</name>
    <dbReference type="NCBI Taxonomy" id="1802748"/>
    <lineage>
        <taxon>Bacteria</taxon>
        <taxon>Candidatus Zambryskiibacteriota</taxon>
    </lineage>
</organism>
<sequence>MCVKYRRFWMSTYVPFHESICEGIRAHLLVISTVSNGILEIVGAISEDFRILQGSKMPARVANNIATEFQNVPTLLKKYLKSWDEDHGIRDALRDLASRTDEKQSEQ</sequence>
<protein>
    <submittedName>
        <fullName evidence="1">Uncharacterized protein</fullName>
    </submittedName>
</protein>
<name>A0A1G2TJC2_9BACT</name>
<evidence type="ECO:0000313" key="1">
    <source>
        <dbReference type="EMBL" id="OHA96789.1"/>
    </source>
</evidence>
<dbReference type="Proteomes" id="UP000178175">
    <property type="component" value="Unassembled WGS sequence"/>
</dbReference>
<proteinExistence type="predicted"/>
<evidence type="ECO:0000313" key="2">
    <source>
        <dbReference type="Proteomes" id="UP000178175"/>
    </source>
</evidence>
<dbReference type="EMBL" id="MHVR01000004">
    <property type="protein sequence ID" value="OHA96789.1"/>
    <property type="molecule type" value="Genomic_DNA"/>
</dbReference>
<accession>A0A1G2TJC2</accession>
<comment type="caution">
    <text evidence="1">The sequence shown here is derived from an EMBL/GenBank/DDBJ whole genome shotgun (WGS) entry which is preliminary data.</text>
</comment>
<reference evidence="1 2" key="1">
    <citation type="journal article" date="2016" name="Nat. Commun.">
        <title>Thousands of microbial genomes shed light on interconnected biogeochemical processes in an aquifer system.</title>
        <authorList>
            <person name="Anantharaman K."/>
            <person name="Brown C.T."/>
            <person name="Hug L.A."/>
            <person name="Sharon I."/>
            <person name="Castelle C.J."/>
            <person name="Probst A.J."/>
            <person name="Thomas B.C."/>
            <person name="Singh A."/>
            <person name="Wilkins M.J."/>
            <person name="Karaoz U."/>
            <person name="Brodie E.L."/>
            <person name="Williams K.H."/>
            <person name="Hubbard S.S."/>
            <person name="Banfield J.F."/>
        </authorList>
    </citation>
    <scope>NUCLEOTIDE SEQUENCE [LARGE SCALE GENOMIC DNA]</scope>
</reference>
<gene>
    <name evidence="1" type="ORF">A3C70_00325</name>
</gene>
<dbReference type="AlphaFoldDB" id="A0A1G2TJC2"/>